<keyword evidence="2" id="KW-1185">Reference proteome</keyword>
<gene>
    <name evidence="1" type="ORF">RUMCAL_01577</name>
</gene>
<sequence>MYHTHFSLLLWTGENHTVRMLVYHKYGKSQGVVCELFRETEKMLLRKQSSI</sequence>
<name>U2KTZ3_9FIRM</name>
<dbReference type="AlphaFoldDB" id="U2KTZ3"/>
<organism evidence="1 2">
    <name type="scientific">Ruminococcus callidus ATCC 27760</name>
    <dbReference type="NCBI Taxonomy" id="411473"/>
    <lineage>
        <taxon>Bacteria</taxon>
        <taxon>Bacillati</taxon>
        <taxon>Bacillota</taxon>
        <taxon>Clostridia</taxon>
        <taxon>Eubacteriales</taxon>
        <taxon>Oscillospiraceae</taxon>
        <taxon>Ruminococcus</taxon>
    </lineage>
</organism>
<dbReference type="Proteomes" id="UP000016662">
    <property type="component" value="Unassembled WGS sequence"/>
</dbReference>
<evidence type="ECO:0000313" key="2">
    <source>
        <dbReference type="Proteomes" id="UP000016662"/>
    </source>
</evidence>
<reference evidence="1 2" key="1">
    <citation type="submission" date="2013-07" db="EMBL/GenBank/DDBJ databases">
        <authorList>
            <person name="Weinstock G."/>
            <person name="Sodergren E."/>
            <person name="Wylie T."/>
            <person name="Fulton L."/>
            <person name="Fulton R."/>
            <person name="Fronick C."/>
            <person name="O'Laughlin M."/>
            <person name="Godfrey J."/>
            <person name="Miner T."/>
            <person name="Herter B."/>
            <person name="Appelbaum E."/>
            <person name="Cordes M."/>
            <person name="Lek S."/>
            <person name="Wollam A."/>
            <person name="Pepin K.H."/>
            <person name="Palsikar V.B."/>
            <person name="Mitreva M."/>
            <person name="Wilson R.K."/>
        </authorList>
    </citation>
    <scope>NUCLEOTIDE SEQUENCE [LARGE SCALE GENOMIC DNA]</scope>
    <source>
        <strain evidence="1 2">ATCC 27760</strain>
    </source>
</reference>
<dbReference type="HOGENOM" id="CLU_3103459_0_0_9"/>
<protein>
    <submittedName>
        <fullName evidence="1">Uncharacterized protein</fullName>
    </submittedName>
</protein>
<dbReference type="EMBL" id="AWVF01000196">
    <property type="protein sequence ID" value="ERJ95767.1"/>
    <property type="molecule type" value="Genomic_DNA"/>
</dbReference>
<evidence type="ECO:0000313" key="1">
    <source>
        <dbReference type="EMBL" id="ERJ95767.1"/>
    </source>
</evidence>
<comment type="caution">
    <text evidence="1">The sequence shown here is derived from an EMBL/GenBank/DDBJ whole genome shotgun (WGS) entry which is preliminary data.</text>
</comment>
<accession>U2KTZ3</accession>
<proteinExistence type="predicted"/>